<evidence type="ECO:0000256" key="5">
    <source>
        <dbReference type="ARBA" id="ARBA00022748"/>
    </source>
</evidence>
<keyword evidence="6 7" id="KW-0408">Iron</keyword>
<sequence>MKRLALAFWFALAGMALALDPSEMLDDPALEARARGLDHALRCVVCQSESVASSNAQWAIDTRRVIREQVAAGQSDDAIVDFFVERYGEFVLMTPRSSGSNWLLWLAGPLMFLLAAGIGFGYLRGRSSAPVAGDAALSEDEAKRLREILDE</sequence>
<feature type="signal peptide" evidence="7">
    <location>
        <begin position="1"/>
        <end position="18"/>
    </location>
</feature>
<protein>
    <recommendedName>
        <fullName evidence="7">Cytochrome c-type biogenesis protein</fullName>
    </recommendedName>
</protein>
<evidence type="ECO:0000313" key="10">
    <source>
        <dbReference type="Proteomes" id="UP001627408"/>
    </source>
</evidence>
<dbReference type="InterPro" id="IPR051263">
    <property type="entry name" value="C-type_cytochrome_biogenesis"/>
</dbReference>
<dbReference type="PANTHER" id="PTHR47870">
    <property type="entry name" value="CYTOCHROME C-TYPE BIOGENESIS PROTEIN CCMH"/>
    <property type="match status" value="1"/>
</dbReference>
<keyword evidence="5" id="KW-0201">Cytochrome c-type biogenesis</keyword>
<comment type="caution">
    <text evidence="9">The sequence shown here is derived from an EMBL/GenBank/DDBJ whole genome shotgun (WGS) entry which is preliminary data.</text>
</comment>
<comment type="function">
    <text evidence="7">Possible subunit of a heme lyase.</text>
</comment>
<dbReference type="InterPro" id="IPR005616">
    <property type="entry name" value="CcmH/CycL/Ccl2/NrfF_N"/>
</dbReference>
<evidence type="ECO:0000313" key="9">
    <source>
        <dbReference type="EMBL" id="MFL4470907.1"/>
    </source>
</evidence>
<gene>
    <name evidence="9" type="ORF">ACERZ8_13825</name>
</gene>
<keyword evidence="7" id="KW-1133">Transmembrane helix</keyword>
<evidence type="ECO:0000256" key="6">
    <source>
        <dbReference type="ARBA" id="ARBA00023004"/>
    </source>
</evidence>
<dbReference type="EMBL" id="JBHDIY010000002">
    <property type="protein sequence ID" value="MFL4470907.1"/>
    <property type="molecule type" value="Genomic_DNA"/>
</dbReference>
<evidence type="ECO:0000256" key="4">
    <source>
        <dbReference type="ARBA" id="ARBA00022729"/>
    </source>
</evidence>
<dbReference type="InterPro" id="IPR038297">
    <property type="entry name" value="CcmH/CycL/NrfF/Ccl2_sf"/>
</dbReference>
<evidence type="ECO:0000259" key="8">
    <source>
        <dbReference type="Pfam" id="PF03918"/>
    </source>
</evidence>
<keyword evidence="10" id="KW-1185">Reference proteome</keyword>
<evidence type="ECO:0000256" key="2">
    <source>
        <dbReference type="ARBA" id="ARBA00022617"/>
    </source>
</evidence>
<organism evidence="9 10">
    <name type="scientific">Tateyamaria armeniaca</name>
    <dbReference type="NCBI Taxonomy" id="2518930"/>
    <lineage>
        <taxon>Bacteria</taxon>
        <taxon>Pseudomonadati</taxon>
        <taxon>Pseudomonadota</taxon>
        <taxon>Alphaproteobacteria</taxon>
        <taxon>Rhodobacterales</taxon>
        <taxon>Roseobacteraceae</taxon>
        <taxon>Tateyamaria</taxon>
    </lineage>
</organism>
<keyword evidence="4 7" id="KW-0732">Signal</keyword>
<dbReference type="Pfam" id="PF03918">
    <property type="entry name" value="CcmH"/>
    <property type="match status" value="1"/>
</dbReference>
<dbReference type="RefSeq" id="WP_407592741.1">
    <property type="nucleotide sequence ID" value="NZ_JBHDIY010000002.1"/>
</dbReference>
<keyword evidence="3 7" id="KW-0479">Metal-binding</keyword>
<comment type="similarity">
    <text evidence="1 7">Belongs to the CcmH/CycL/Ccl2/NrfF family.</text>
</comment>
<proteinExistence type="inferred from homology"/>
<evidence type="ECO:0000256" key="3">
    <source>
        <dbReference type="ARBA" id="ARBA00022723"/>
    </source>
</evidence>
<feature type="transmembrane region" description="Helical" evidence="7">
    <location>
        <begin position="102"/>
        <end position="123"/>
    </location>
</feature>
<dbReference type="CDD" id="cd16378">
    <property type="entry name" value="CcmH_N"/>
    <property type="match status" value="1"/>
</dbReference>
<feature type="chain" id="PRO_5044989873" description="Cytochrome c-type biogenesis protein" evidence="7">
    <location>
        <begin position="19"/>
        <end position="151"/>
    </location>
</feature>
<keyword evidence="2 7" id="KW-0349">Heme</keyword>
<evidence type="ECO:0000256" key="1">
    <source>
        <dbReference type="ARBA" id="ARBA00010342"/>
    </source>
</evidence>
<feature type="domain" description="CcmH/CycL/Ccl2/NrfF N-terminal" evidence="8">
    <location>
        <begin position="7"/>
        <end position="149"/>
    </location>
</feature>
<dbReference type="Gene3D" id="1.10.8.640">
    <property type="entry name" value="Cytochrome C biogenesis protein"/>
    <property type="match status" value="1"/>
</dbReference>
<evidence type="ECO:0000256" key="7">
    <source>
        <dbReference type="RuleBase" id="RU364112"/>
    </source>
</evidence>
<accession>A0ABW8UZ00</accession>
<keyword evidence="7" id="KW-0812">Transmembrane</keyword>
<reference evidence="9 10" key="1">
    <citation type="submission" date="2024-08" db="EMBL/GenBank/DDBJ databases">
        <title>Tateyamaria sp. nov., isolated from marine algae.</title>
        <authorList>
            <person name="Choi B.J."/>
            <person name="Kim J.M."/>
            <person name="Lee J.K."/>
            <person name="Choi D.G."/>
            <person name="Bayburt H."/>
            <person name="Baek J.H."/>
            <person name="Han D.M."/>
            <person name="Jeon C.O."/>
        </authorList>
    </citation>
    <scope>NUCLEOTIDE SEQUENCE [LARGE SCALE GENOMIC DNA]</scope>
    <source>
        <strain evidence="9 10">KMU-156</strain>
    </source>
</reference>
<keyword evidence="7" id="KW-0472">Membrane</keyword>
<dbReference type="PANTHER" id="PTHR47870:SF1">
    <property type="entry name" value="CYTOCHROME C-TYPE BIOGENESIS PROTEIN CCMH"/>
    <property type="match status" value="1"/>
</dbReference>
<dbReference type="Proteomes" id="UP001627408">
    <property type="component" value="Unassembled WGS sequence"/>
</dbReference>
<name>A0ABW8UZ00_9RHOB</name>